<evidence type="ECO:0000313" key="2">
    <source>
        <dbReference type="EMBL" id="JAD27178.1"/>
    </source>
</evidence>
<reference evidence="2" key="1">
    <citation type="submission" date="2014-09" db="EMBL/GenBank/DDBJ databases">
        <authorList>
            <person name="Magalhaes I.L.F."/>
            <person name="Oliveira U."/>
            <person name="Santos F.R."/>
            <person name="Vidigal T.H.D.A."/>
            <person name="Brescovit A.D."/>
            <person name="Santos A.J."/>
        </authorList>
    </citation>
    <scope>NUCLEOTIDE SEQUENCE</scope>
    <source>
        <tissue evidence="2">Shoot tissue taken approximately 20 cm above the soil surface</tissue>
    </source>
</reference>
<organism evidence="2">
    <name type="scientific">Arundo donax</name>
    <name type="common">Giant reed</name>
    <name type="synonym">Donax arundinaceus</name>
    <dbReference type="NCBI Taxonomy" id="35708"/>
    <lineage>
        <taxon>Eukaryota</taxon>
        <taxon>Viridiplantae</taxon>
        <taxon>Streptophyta</taxon>
        <taxon>Embryophyta</taxon>
        <taxon>Tracheophyta</taxon>
        <taxon>Spermatophyta</taxon>
        <taxon>Magnoliopsida</taxon>
        <taxon>Liliopsida</taxon>
        <taxon>Poales</taxon>
        <taxon>Poaceae</taxon>
        <taxon>PACMAD clade</taxon>
        <taxon>Arundinoideae</taxon>
        <taxon>Arundineae</taxon>
        <taxon>Arundo</taxon>
    </lineage>
</organism>
<reference evidence="2" key="2">
    <citation type="journal article" date="2015" name="Data Brief">
        <title>Shoot transcriptome of the giant reed, Arundo donax.</title>
        <authorList>
            <person name="Barrero R.A."/>
            <person name="Guerrero F.D."/>
            <person name="Moolhuijzen P."/>
            <person name="Goolsby J.A."/>
            <person name="Tidwell J."/>
            <person name="Bellgard S.E."/>
            <person name="Bellgard M.I."/>
        </authorList>
    </citation>
    <scope>NUCLEOTIDE SEQUENCE</scope>
    <source>
        <tissue evidence="2">Shoot tissue taken approximately 20 cm above the soil surface</tissue>
    </source>
</reference>
<dbReference type="AlphaFoldDB" id="A0A0A8YNB7"/>
<dbReference type="EMBL" id="GBRH01270717">
    <property type="protein sequence ID" value="JAD27178.1"/>
    <property type="molecule type" value="Transcribed_RNA"/>
</dbReference>
<accession>A0A0A8YNB7</accession>
<keyword evidence="1" id="KW-0472">Membrane</keyword>
<name>A0A0A8YNB7_ARUDO</name>
<proteinExistence type="predicted"/>
<keyword evidence="1" id="KW-1133">Transmembrane helix</keyword>
<protein>
    <submittedName>
        <fullName evidence="2">Uncharacterized protein</fullName>
    </submittedName>
</protein>
<evidence type="ECO:0000256" key="1">
    <source>
        <dbReference type="SAM" id="Phobius"/>
    </source>
</evidence>
<keyword evidence="1" id="KW-0812">Transmembrane</keyword>
<sequence>MQKCFNCKNAVMGSRAQIFPGYQLIPSIHTHGKHPGLMIYELVYVLLLVLITLEFSSLEKNCDAF</sequence>
<feature type="transmembrane region" description="Helical" evidence="1">
    <location>
        <begin position="37"/>
        <end position="55"/>
    </location>
</feature>